<feature type="chain" id="PRO_5045617428" evidence="1">
    <location>
        <begin position="26"/>
        <end position="362"/>
    </location>
</feature>
<dbReference type="SUPFAM" id="SSF48452">
    <property type="entry name" value="TPR-like"/>
    <property type="match status" value="1"/>
</dbReference>
<dbReference type="InterPro" id="IPR011990">
    <property type="entry name" value="TPR-like_helical_dom_sf"/>
</dbReference>
<evidence type="ECO:0000313" key="3">
    <source>
        <dbReference type="Proteomes" id="UP001634747"/>
    </source>
</evidence>
<sequence length="362" mass="38733">MTRHRFATLTLAFSVLVSAPTAAYAACQDFGSAGTPDRSQIIVLANAFVADQAFAFGGPAASTADDYTQGTQALDQQRWQDAITAFDKVAKAHDKRADAALYWKAYALNKLNRPNLVTATCNQLRGTYPRSTWNHDCTSLFAAAADPGIYAGGTKGKCINCIHPQSPTEQNGVLHDEDGTPIAITNRMHPLGPLSVHVGGSSSDAAGSDADLKMLALNSVLQRDPGQALPVIRTILTGNGSPQLKQRALSTLAMSQSPDAQSLFRDVATGKVATTEQRQAIQMLGAFQGKRAGDTLADIYRNSSDHNLKRAALSGLFVAGDAPRMVDLARNEKDLQLKHDIVAQLALMHDKAATDYMLELLK</sequence>
<organism evidence="2 3">
    <name type="scientific">Terriglobus aquaticus</name>
    <dbReference type="NCBI Taxonomy" id="940139"/>
    <lineage>
        <taxon>Bacteria</taxon>
        <taxon>Pseudomonadati</taxon>
        <taxon>Acidobacteriota</taxon>
        <taxon>Terriglobia</taxon>
        <taxon>Terriglobales</taxon>
        <taxon>Acidobacteriaceae</taxon>
        <taxon>Terriglobus</taxon>
    </lineage>
</organism>
<name>A0ABW9KM42_9BACT</name>
<dbReference type="InterPro" id="IPR010916">
    <property type="entry name" value="TonB_box_CS"/>
</dbReference>
<feature type="signal peptide" evidence="1">
    <location>
        <begin position="1"/>
        <end position="25"/>
    </location>
</feature>
<proteinExistence type="predicted"/>
<dbReference type="PROSITE" id="PS00430">
    <property type="entry name" value="TONB_DEPENDENT_REC_1"/>
    <property type="match status" value="1"/>
</dbReference>
<evidence type="ECO:0000256" key="1">
    <source>
        <dbReference type="SAM" id="SignalP"/>
    </source>
</evidence>
<dbReference type="EMBL" id="JBJYXY010000001">
    <property type="protein sequence ID" value="MFN2976864.1"/>
    <property type="molecule type" value="Genomic_DNA"/>
</dbReference>
<dbReference type="Gene3D" id="1.25.40.10">
    <property type="entry name" value="Tetratricopeptide repeat domain"/>
    <property type="match status" value="1"/>
</dbReference>
<gene>
    <name evidence="2" type="ORF">ACK2TP_13925</name>
</gene>
<evidence type="ECO:0000313" key="2">
    <source>
        <dbReference type="EMBL" id="MFN2976864.1"/>
    </source>
</evidence>
<reference evidence="2 3" key="1">
    <citation type="submission" date="2024-12" db="EMBL/GenBank/DDBJ databases">
        <authorList>
            <person name="Lee Y."/>
        </authorList>
    </citation>
    <scope>NUCLEOTIDE SEQUENCE [LARGE SCALE GENOMIC DNA]</scope>
    <source>
        <strain evidence="2 3">03SUJ4</strain>
    </source>
</reference>
<dbReference type="RefSeq" id="WP_263414952.1">
    <property type="nucleotide sequence ID" value="NZ_BAABBH010000001.1"/>
</dbReference>
<dbReference type="Pfam" id="PF13646">
    <property type="entry name" value="HEAT_2"/>
    <property type="match status" value="1"/>
</dbReference>
<protein>
    <submittedName>
        <fullName evidence="2">HEAT repeat domain-containing protein</fullName>
    </submittedName>
</protein>
<dbReference type="Proteomes" id="UP001634747">
    <property type="component" value="Unassembled WGS sequence"/>
</dbReference>
<comment type="caution">
    <text evidence="2">The sequence shown here is derived from an EMBL/GenBank/DDBJ whole genome shotgun (WGS) entry which is preliminary data.</text>
</comment>
<accession>A0ABW9KM42</accession>
<keyword evidence="3" id="KW-1185">Reference proteome</keyword>
<keyword evidence="1" id="KW-0732">Signal</keyword>